<dbReference type="Gene3D" id="3.40.50.2000">
    <property type="entry name" value="Glycogen Phosphorylase B"/>
    <property type="match status" value="1"/>
</dbReference>
<dbReference type="STRING" id="1759059.ATE48_02410"/>
<gene>
    <name evidence="2" type="ORF">ATE48_02410</name>
</gene>
<dbReference type="GO" id="GO:0016757">
    <property type="term" value="F:glycosyltransferase activity"/>
    <property type="evidence" value="ECO:0007669"/>
    <property type="project" value="UniProtKB-ARBA"/>
</dbReference>
<dbReference type="EMBL" id="CP013244">
    <property type="protein sequence ID" value="ANP44857.1"/>
    <property type="molecule type" value="Genomic_DNA"/>
</dbReference>
<protein>
    <recommendedName>
        <fullName evidence="1">Glycosyltransferase subfamily 4-like N-terminal domain-containing protein</fullName>
    </recommendedName>
</protein>
<evidence type="ECO:0000259" key="1">
    <source>
        <dbReference type="Pfam" id="PF13439"/>
    </source>
</evidence>
<keyword evidence="3" id="KW-1185">Reference proteome</keyword>
<dbReference type="AlphaFoldDB" id="A0A1B1AE75"/>
<accession>A0A1B1AE75</accession>
<organism evidence="2 3">
    <name type="scientific">Candidatus Viadribacter manganicus</name>
    <dbReference type="NCBI Taxonomy" id="1759059"/>
    <lineage>
        <taxon>Bacteria</taxon>
        <taxon>Pseudomonadati</taxon>
        <taxon>Pseudomonadota</taxon>
        <taxon>Alphaproteobacteria</taxon>
        <taxon>Hyphomonadales</taxon>
        <taxon>Hyphomonadaceae</taxon>
        <taxon>Candidatus Viadribacter</taxon>
    </lineage>
</organism>
<dbReference type="InterPro" id="IPR028098">
    <property type="entry name" value="Glyco_trans_4-like_N"/>
</dbReference>
<proteinExistence type="predicted"/>
<evidence type="ECO:0000313" key="3">
    <source>
        <dbReference type="Proteomes" id="UP000092498"/>
    </source>
</evidence>
<dbReference type="Proteomes" id="UP000092498">
    <property type="component" value="Chromosome"/>
</dbReference>
<feature type="domain" description="Glycosyltransferase subfamily 4-like N-terminal" evidence="1">
    <location>
        <begin position="71"/>
        <end position="201"/>
    </location>
</feature>
<name>A0A1B1AE75_9PROT</name>
<dbReference type="Pfam" id="PF13439">
    <property type="entry name" value="Glyco_transf_4"/>
    <property type="match status" value="1"/>
</dbReference>
<dbReference type="SUPFAM" id="SSF53756">
    <property type="entry name" value="UDP-Glycosyltransferase/glycogen phosphorylase"/>
    <property type="match status" value="1"/>
</dbReference>
<sequence length="561" mass="62005">MGSRLRKPLQDAYLMSGMRNNERCSTLGAGHPYWGWRFRAPIVMVALERGRHLNSPLRILITTLELDTRRGVQNVSRDLAVGLRDAGHDPVIYTRKSGSVAADLRATGFQVETNVQALDGPFDVIHGHHLVACSPALARYPYTPAVFVCHDNVSWFDAAPRLPSIRRHAAVSESLVDRVAFDAGVDRSSVALILNGVDTARFAPGPAPPTKPARALAFAKNEDHIAVIREACAHRKIAVDFVGAATGVNLEDPSKVLPTYDLVFASALSALEAMSCVRPVIVCDGRGMAGMVDRKRYEAWRPQNFGLAILNAPLSVDRALAEIDRFDVTESQHVGERVRQEAQIAPWISRYITLYREAIEAPPPSPDAAPLQWAQHLERWTPRAVEHWSWTDDRQTLTNEIRRLRAGAEVLPVGDRLAFGKEGAATRFIEPAGFEPQHDGAVWTSARFASLRFRPGPIKVGYALTLEYAVCLPDVGFTLEITALQNGVEVDRWIETGFQGWTERSHEVLLPAELSHPVATWLSFCFAQKAGAPPAHAPAFSPRALTFRPDVRADRQHRAHK</sequence>
<dbReference type="InParanoid" id="A0A1B1AE75"/>
<dbReference type="KEGG" id="cbot:ATE48_02410"/>
<evidence type="ECO:0000313" key="2">
    <source>
        <dbReference type="EMBL" id="ANP44857.1"/>
    </source>
</evidence>
<reference evidence="2 3" key="1">
    <citation type="submission" date="2015-11" db="EMBL/GenBank/DDBJ databases">
        <title>Whole-Genome Sequence of Candidatus Oderbacter manganicum from the National Park Lower Oder Valley, Germany.</title>
        <authorList>
            <person name="Braun B."/>
            <person name="Liere K."/>
            <person name="Szewzyk U."/>
        </authorList>
    </citation>
    <scope>NUCLEOTIDE SEQUENCE [LARGE SCALE GENOMIC DNA]</scope>
    <source>
        <strain evidence="2 3">OTSz_A_272</strain>
    </source>
</reference>